<dbReference type="EMBL" id="DXGG01000117">
    <property type="protein sequence ID" value="HIW87310.1"/>
    <property type="molecule type" value="Genomic_DNA"/>
</dbReference>
<feature type="domain" description="DUF6973" evidence="1">
    <location>
        <begin position="41"/>
        <end position="164"/>
    </location>
</feature>
<evidence type="ECO:0000259" key="1">
    <source>
        <dbReference type="Pfam" id="PF22322"/>
    </source>
</evidence>
<dbReference type="Pfam" id="PF22322">
    <property type="entry name" value="DUF6973"/>
    <property type="match status" value="1"/>
</dbReference>
<reference evidence="2" key="2">
    <citation type="submission" date="2021-04" db="EMBL/GenBank/DDBJ databases">
        <authorList>
            <person name="Gilroy R."/>
        </authorList>
    </citation>
    <scope>NUCLEOTIDE SEQUENCE</scope>
    <source>
        <strain evidence="2">Gambia16-930</strain>
    </source>
</reference>
<dbReference type="InterPro" id="IPR054246">
    <property type="entry name" value="DUF6973"/>
</dbReference>
<name>A0A9D1RH53_9BACT</name>
<organism evidence="2 3">
    <name type="scientific">Candidatus Onthomorpha intestinigallinarum</name>
    <dbReference type="NCBI Taxonomy" id="2840880"/>
    <lineage>
        <taxon>Bacteria</taxon>
        <taxon>Pseudomonadati</taxon>
        <taxon>Bacteroidota</taxon>
        <taxon>Bacteroidia</taxon>
        <taxon>Bacteroidales</taxon>
        <taxon>Candidatus Onthomorpha</taxon>
    </lineage>
</organism>
<protein>
    <recommendedName>
        <fullName evidence="1">DUF6973 domain-containing protein</fullName>
    </recommendedName>
</protein>
<proteinExistence type="predicted"/>
<evidence type="ECO:0000313" key="3">
    <source>
        <dbReference type="Proteomes" id="UP000824267"/>
    </source>
</evidence>
<evidence type="ECO:0000313" key="2">
    <source>
        <dbReference type="EMBL" id="HIW87310.1"/>
    </source>
</evidence>
<comment type="caution">
    <text evidence="2">The sequence shown here is derived from an EMBL/GenBank/DDBJ whole genome shotgun (WGS) entry which is preliminary data.</text>
</comment>
<reference evidence="2" key="1">
    <citation type="journal article" date="2021" name="PeerJ">
        <title>Extensive microbial diversity within the chicken gut microbiome revealed by metagenomics and culture.</title>
        <authorList>
            <person name="Gilroy R."/>
            <person name="Ravi A."/>
            <person name="Getino M."/>
            <person name="Pursley I."/>
            <person name="Horton D.L."/>
            <person name="Alikhan N.F."/>
            <person name="Baker D."/>
            <person name="Gharbi K."/>
            <person name="Hall N."/>
            <person name="Watson M."/>
            <person name="Adriaenssens E.M."/>
            <person name="Foster-Nyarko E."/>
            <person name="Jarju S."/>
            <person name="Secka A."/>
            <person name="Antonio M."/>
            <person name="Oren A."/>
            <person name="Chaudhuri R.R."/>
            <person name="La Ragione R."/>
            <person name="Hildebrand F."/>
            <person name="Pallen M.J."/>
        </authorList>
    </citation>
    <scope>NUCLEOTIDE SEQUENCE</scope>
    <source>
        <strain evidence="2">Gambia16-930</strain>
    </source>
</reference>
<dbReference type="Proteomes" id="UP000824267">
    <property type="component" value="Unassembled WGS sequence"/>
</dbReference>
<gene>
    <name evidence="2" type="ORF">IAC47_03435</name>
</gene>
<dbReference type="AlphaFoldDB" id="A0A9D1RH53"/>
<accession>A0A9D1RH53</accession>
<sequence length="210" mass="24450">MKTVKIGTVFFLIAIFLLPFCTVKSQNKKMLFKSLNPQNKIWAVTHIVQIKKALHVSEQVLNTIDSLYAERIFATNTEGGHLDAFRHIYWMYSLSSEIGVENARRIGIIYEDYNRYVFDNQYNSSYDKAGRLMDEYNNEVGIYLYSKIGYKDKSIVLENIKNLIINGYAKIISKDKLLRSLDRNNEIIPDSLWRGKWENERCLINSNTGT</sequence>